<dbReference type="PANTHER" id="PTHR40254">
    <property type="entry name" value="BLR0577 PROTEIN"/>
    <property type="match status" value="1"/>
</dbReference>
<dbReference type="InterPro" id="IPR038732">
    <property type="entry name" value="HpyO/CreE_NAD-binding"/>
</dbReference>
<organism evidence="2 3">
    <name type="scientific">Cryptosporangium aurantiacum</name>
    <dbReference type="NCBI Taxonomy" id="134849"/>
    <lineage>
        <taxon>Bacteria</taxon>
        <taxon>Bacillati</taxon>
        <taxon>Actinomycetota</taxon>
        <taxon>Actinomycetes</taxon>
        <taxon>Cryptosporangiales</taxon>
        <taxon>Cryptosporangiaceae</taxon>
        <taxon>Cryptosporangium</taxon>
    </lineage>
</organism>
<gene>
    <name evidence="2" type="ORF">SAMN05443668_102557</name>
</gene>
<dbReference type="AlphaFoldDB" id="A0A1M7NDI4"/>
<dbReference type="STRING" id="134849.SAMN05443668_102557"/>
<dbReference type="EMBL" id="FRCS01000002">
    <property type="protein sequence ID" value="SHN01676.1"/>
    <property type="molecule type" value="Genomic_DNA"/>
</dbReference>
<evidence type="ECO:0000313" key="2">
    <source>
        <dbReference type="EMBL" id="SHN01676.1"/>
    </source>
</evidence>
<dbReference type="Pfam" id="PF13454">
    <property type="entry name" value="NAD_binding_9"/>
    <property type="match status" value="1"/>
</dbReference>
<evidence type="ECO:0000313" key="3">
    <source>
        <dbReference type="Proteomes" id="UP000184440"/>
    </source>
</evidence>
<reference evidence="2 3" key="1">
    <citation type="submission" date="2016-11" db="EMBL/GenBank/DDBJ databases">
        <authorList>
            <person name="Jaros S."/>
            <person name="Januszkiewicz K."/>
            <person name="Wedrychowicz H."/>
        </authorList>
    </citation>
    <scope>NUCLEOTIDE SEQUENCE [LARGE SCALE GENOMIC DNA]</scope>
    <source>
        <strain evidence="2 3">DSM 46144</strain>
    </source>
</reference>
<accession>A0A1M7NDI4</accession>
<keyword evidence="3" id="KW-1185">Reference proteome</keyword>
<dbReference type="PANTHER" id="PTHR40254:SF1">
    <property type="entry name" value="BLR0577 PROTEIN"/>
    <property type="match status" value="1"/>
</dbReference>
<dbReference type="RefSeq" id="WP_084740596.1">
    <property type="nucleotide sequence ID" value="NZ_FRCS01000002.1"/>
</dbReference>
<name>A0A1M7NDI4_9ACTN</name>
<dbReference type="InterPro" id="IPR052189">
    <property type="entry name" value="L-asp_N-monooxygenase_NS-form"/>
</dbReference>
<dbReference type="Proteomes" id="UP000184440">
    <property type="component" value="Unassembled WGS sequence"/>
</dbReference>
<dbReference type="InterPro" id="IPR036188">
    <property type="entry name" value="FAD/NAD-bd_sf"/>
</dbReference>
<proteinExistence type="predicted"/>
<dbReference type="OrthoDB" id="3653265at2"/>
<dbReference type="SUPFAM" id="SSF51905">
    <property type="entry name" value="FAD/NAD(P)-binding domain"/>
    <property type="match status" value="1"/>
</dbReference>
<evidence type="ECO:0000259" key="1">
    <source>
        <dbReference type="Pfam" id="PF13454"/>
    </source>
</evidence>
<sequence>MTAEPARLVVVGAGPGATGLLERLIASAPELLGDRPLQVTLVDPHPPGAGRVWRADQSPLLLMNSMAEDVTMFPDETVLVDGPLAPGPALHEWADETGTPGVEGRSFVSRHVQSGYLTWVFDQVRASAPANIRIETIADRAVRIEDGTGSAQRVHLAGRTEPLEADVVVLALGHLDAEPTGETARLAQYARAHDLTYVPPAYTADLDLAPLQPGQDVLVRGLGLAFVDLVVLLTEGRGGRFLEDGSYAPSGREPRLHVGSGRGVPYHAKTGYRLAGPPPKLPRFFGPEQIDALPDGPLEFRRDVWPLIAKEIGWGYYHELFAAHSERTTLPWDDFAAAYAAVPWYSDARVDLVASAVPAEEDRLDLDRLDRPFAETRFADDGAVQAALRHYIHADVVRRNDQAYSADLGAFLALLSIYGQLPRVLASGRLTGRSQVEELDGWWHGFFSFLASGPPAFRLEQLLALSRAGIVHFLGPDVRIDGAGGRFRACSPAVDTVVEADAVVEARLPKPTVVATADELLRDLMVTGQGVEETVDAVSTGRLRTSRDNRVIDRYGEEHPRRFAIGWYTSSRGAAAFARPRTNAAPFRMADQVARAVLSALGASVGSATPQC</sequence>
<protein>
    <submittedName>
        <fullName evidence="2">FAD-NAD(P)-binding</fullName>
    </submittedName>
</protein>
<feature type="domain" description="FAD-dependent urate hydroxylase HpyO/Asp monooxygenase CreE-like FAD/NAD(P)-binding" evidence="1">
    <location>
        <begin position="9"/>
        <end position="174"/>
    </location>
</feature>